<feature type="compositionally biased region" description="Low complexity" evidence="1">
    <location>
        <begin position="113"/>
        <end position="124"/>
    </location>
</feature>
<accession>A0ABD1W6N5</accession>
<dbReference type="EMBL" id="JBFOLJ010000004">
    <property type="protein sequence ID" value="KAL2545314.1"/>
    <property type="molecule type" value="Genomic_DNA"/>
</dbReference>
<comment type="caution">
    <text evidence="2">The sequence shown here is derived from an EMBL/GenBank/DDBJ whole genome shotgun (WGS) entry which is preliminary data.</text>
</comment>
<organism evidence="2 3">
    <name type="scientific">Forsythia ovata</name>
    <dbReference type="NCBI Taxonomy" id="205694"/>
    <lineage>
        <taxon>Eukaryota</taxon>
        <taxon>Viridiplantae</taxon>
        <taxon>Streptophyta</taxon>
        <taxon>Embryophyta</taxon>
        <taxon>Tracheophyta</taxon>
        <taxon>Spermatophyta</taxon>
        <taxon>Magnoliopsida</taxon>
        <taxon>eudicotyledons</taxon>
        <taxon>Gunneridae</taxon>
        <taxon>Pentapetalae</taxon>
        <taxon>asterids</taxon>
        <taxon>lamiids</taxon>
        <taxon>Lamiales</taxon>
        <taxon>Oleaceae</taxon>
        <taxon>Forsythieae</taxon>
        <taxon>Forsythia</taxon>
    </lineage>
</organism>
<evidence type="ECO:0000313" key="2">
    <source>
        <dbReference type="EMBL" id="KAL2545314.1"/>
    </source>
</evidence>
<dbReference type="Proteomes" id="UP001604277">
    <property type="component" value="Unassembled WGS sequence"/>
</dbReference>
<sequence length="124" mass="13606">MDIHQISTLSPQLGYLSWGKLHAVHYLNIYLHFDAKINFTKPKKNPTHDPTPKVVQTKISMKAKSPPPVKGVVIKEPSPNFGRPTQDEVSNKGKKKAVEPPPKVKPTSKQAPSSSKTTQLGSSS</sequence>
<evidence type="ECO:0000256" key="1">
    <source>
        <dbReference type="SAM" id="MobiDB-lite"/>
    </source>
</evidence>
<keyword evidence="3" id="KW-1185">Reference proteome</keyword>
<reference evidence="3" key="1">
    <citation type="submission" date="2024-07" db="EMBL/GenBank/DDBJ databases">
        <title>Two chromosome-level genome assemblies of Korean endemic species Abeliophyllum distichum and Forsythia ovata (Oleaceae).</title>
        <authorList>
            <person name="Jang H."/>
        </authorList>
    </citation>
    <scope>NUCLEOTIDE SEQUENCE [LARGE SCALE GENOMIC DNA]</scope>
</reference>
<evidence type="ECO:0000313" key="3">
    <source>
        <dbReference type="Proteomes" id="UP001604277"/>
    </source>
</evidence>
<dbReference type="AlphaFoldDB" id="A0ABD1W6N5"/>
<protein>
    <submittedName>
        <fullName evidence="2">Uncharacterized protein</fullName>
    </submittedName>
</protein>
<name>A0ABD1W6N5_9LAMI</name>
<feature type="region of interest" description="Disordered" evidence="1">
    <location>
        <begin position="40"/>
        <end position="124"/>
    </location>
</feature>
<gene>
    <name evidence="2" type="ORF">Fot_14547</name>
</gene>
<proteinExistence type="predicted"/>